<evidence type="ECO:0000259" key="2">
    <source>
        <dbReference type="Pfam" id="PF19077"/>
    </source>
</evidence>
<keyword evidence="4" id="KW-1185">Reference proteome</keyword>
<evidence type="ECO:0000256" key="1">
    <source>
        <dbReference type="SAM" id="MobiDB-lite"/>
    </source>
</evidence>
<protein>
    <submittedName>
        <fullName evidence="3">Type 1 secretion target domain-containng protein</fullName>
    </submittedName>
</protein>
<dbReference type="InterPro" id="IPR013783">
    <property type="entry name" value="Ig-like_fold"/>
</dbReference>
<evidence type="ECO:0000313" key="4">
    <source>
        <dbReference type="Proteomes" id="UP000000466"/>
    </source>
</evidence>
<feature type="domain" description="Bacterial Ig-like" evidence="2">
    <location>
        <begin position="473"/>
        <end position="544"/>
    </location>
</feature>
<organism evidence="3 4">
    <name type="scientific">Simiduia agarivorans (strain DSM 21679 / JCM 13881 / BCRC 17597 / SA1)</name>
    <dbReference type="NCBI Taxonomy" id="1117647"/>
    <lineage>
        <taxon>Bacteria</taxon>
        <taxon>Pseudomonadati</taxon>
        <taxon>Pseudomonadota</taxon>
        <taxon>Gammaproteobacteria</taxon>
        <taxon>Cellvibrionales</taxon>
        <taxon>Cellvibrionaceae</taxon>
        <taxon>Simiduia</taxon>
    </lineage>
</organism>
<evidence type="ECO:0000313" key="3">
    <source>
        <dbReference type="EMBL" id="AGN11388.1"/>
    </source>
</evidence>
<dbReference type="NCBIfam" id="NF012196">
    <property type="entry name" value="Ig_like_ice"/>
    <property type="match status" value="1"/>
</dbReference>
<reference evidence="3 4" key="1">
    <citation type="journal article" date="2013" name="Genome Announc.">
        <title>Complete genome sequence of Simiduia agarivorans SA1(T), a marine bacterium able to degrade a variety of polysaccharides.</title>
        <authorList>
            <person name="Lin S.Y."/>
            <person name="Shieh W.Y."/>
            <person name="Chen J.S."/>
            <person name="Tang S.L."/>
        </authorList>
    </citation>
    <scope>NUCLEOTIDE SEQUENCE [LARGE SCALE GENOMIC DNA]</scope>
    <source>
        <strain evidence="4">DSM 21679 / JCM 13881 / BCRC 17597 / SA1</strain>
    </source>
</reference>
<dbReference type="EMBL" id="CP003746">
    <property type="protein sequence ID" value="AGN11388.1"/>
    <property type="molecule type" value="Genomic_DNA"/>
</dbReference>
<dbReference type="STRING" id="1117647.M5M_19537"/>
<dbReference type="Pfam" id="PF19077">
    <property type="entry name" value="Big_13"/>
    <property type="match status" value="1"/>
</dbReference>
<gene>
    <name evidence="3" type="ordered locus">M5M_19537</name>
</gene>
<dbReference type="KEGG" id="saga:M5M_19537"/>
<dbReference type="InterPro" id="IPR044016">
    <property type="entry name" value="Big_13"/>
</dbReference>
<dbReference type="InterPro" id="IPR049826">
    <property type="entry name" value="Ig-like_ice"/>
</dbReference>
<dbReference type="NCBIfam" id="NF033682">
    <property type="entry name" value="retention_LapA"/>
    <property type="match status" value="1"/>
</dbReference>
<dbReference type="RefSeq" id="WP_016389970.1">
    <property type="nucleotide sequence ID" value="NC_018868.3"/>
</dbReference>
<name>R9S6B0_SIMAS</name>
<dbReference type="eggNOG" id="COG4254">
    <property type="taxonomic scope" value="Bacteria"/>
</dbReference>
<proteinExistence type="predicted"/>
<accession>R9S6B0</accession>
<dbReference type="HOGENOM" id="CLU_369556_0_0_6"/>
<dbReference type="Gene3D" id="2.60.40.2700">
    <property type="match status" value="1"/>
</dbReference>
<dbReference type="AlphaFoldDB" id="R9S6B0"/>
<dbReference type="Proteomes" id="UP000000466">
    <property type="component" value="Chromosome"/>
</dbReference>
<sequence>MANSYSATVTSAKVTAVQGQAWVIDAQGQQRELTANDVIRLNEWIQTADNSVLMLDMGRAALASFGANTKMRFDKAFLAGLDEAEKEGSLQQAISLDAIEQAVAEGRSLDDVLPATAAGGDATNASAGTEGVRIDLIAERVTPESGFETNRLGYDANRTFDPIGGRDSDGVRTVELNPSITIDALSVDDVINAAEKNQPLVISGEATDITGGQVLVTFNGVTYTADVEGGSYSVTIPAADLAGIEDGEYTLSISAPNASASKTVLVDTVVEGGIAFTSTVTPDNVLSVEESNEEQLITGIASGDFTAGDLVTLVINGQSFTGALSADGSFSIAVPGAVLYADPDQRIEASFTATDAAGNSQLITANLGYQIQAPNNMGTLSIAGEPEEGALLTASVSDADGLSSAVTYQWFADGVAIEGASGNQLLLSGDLIGRVISVSATYTDDRGFSETVTAGIAEPVADLLPQITLNDTTITDVDQPTFSGTSANSDGDIVLTVNGKDYTVTPASDGTWSFTIPSADALVDGSYLVSVIASDSQGNSVSASDAFVVEAVDDQSILTLSNGAATEDSTVAGDVIATFTLTDEEGNATVDFTAGSNDDGYYEIVGSEVRLTAAGEAYLDAGNALPNVSLSTNDGVTQTNTVTTTLVNDPIVLSVTLTDPITEDSAVAGDVVAQVSADDEDGGAISYSISHELRDRCEQRRGDPDRGGRGDREWRWRLAELRRDRELDHGRDVDGYGDGKPDRHDVGKRPVIP</sequence>
<dbReference type="NCBIfam" id="NF033510">
    <property type="entry name" value="Ca_tandemer"/>
    <property type="match status" value="3"/>
</dbReference>
<feature type="region of interest" description="Disordered" evidence="1">
    <location>
        <begin position="727"/>
        <end position="753"/>
    </location>
</feature>
<dbReference type="Gene3D" id="2.60.40.10">
    <property type="entry name" value="Immunoglobulins"/>
    <property type="match status" value="3"/>
</dbReference>
<dbReference type="InterPro" id="IPR047777">
    <property type="entry name" value="LapA-like_RM"/>
</dbReference>